<dbReference type="AlphaFoldDB" id="A0A0C2NAF8"/>
<evidence type="ECO:0000313" key="1">
    <source>
        <dbReference type="EMBL" id="KII73360.1"/>
    </source>
</evidence>
<sequence length="171" mass="19666">MSRRINNGFPLNHGWFNSLKKVITSIAAIRDVKEHQYFLLYCSVEKACDHYLKVLYSFKGTLLIFLDCYESIKSLVKQAKGGDKDLIKTAKKDSLKRKRMLALTIMSLLYEDRRNANDHMTIFLELPITFGLVPIDIVSKTIAKFINMYARFLETTHGNLRLAVQGGIYVI</sequence>
<dbReference type="EMBL" id="JWZT01000877">
    <property type="protein sequence ID" value="KII73360.1"/>
    <property type="molecule type" value="Genomic_DNA"/>
</dbReference>
<accession>A0A0C2NAF8</accession>
<comment type="caution">
    <text evidence="1">The sequence shown here is derived from an EMBL/GenBank/DDBJ whole genome shotgun (WGS) entry which is preliminary data.</text>
</comment>
<protein>
    <submittedName>
        <fullName evidence="1">Uncharacterized protein</fullName>
    </submittedName>
</protein>
<organism evidence="1 2">
    <name type="scientific">Thelohanellus kitauei</name>
    <name type="common">Myxosporean</name>
    <dbReference type="NCBI Taxonomy" id="669202"/>
    <lineage>
        <taxon>Eukaryota</taxon>
        <taxon>Metazoa</taxon>
        <taxon>Cnidaria</taxon>
        <taxon>Myxozoa</taxon>
        <taxon>Myxosporea</taxon>
        <taxon>Bivalvulida</taxon>
        <taxon>Platysporina</taxon>
        <taxon>Myxobolidae</taxon>
        <taxon>Thelohanellus</taxon>
    </lineage>
</organism>
<reference evidence="1 2" key="1">
    <citation type="journal article" date="2014" name="Genome Biol. Evol.">
        <title>The genome of the myxosporean Thelohanellus kitauei shows adaptations to nutrient acquisition within its fish host.</title>
        <authorList>
            <person name="Yang Y."/>
            <person name="Xiong J."/>
            <person name="Zhou Z."/>
            <person name="Huo F."/>
            <person name="Miao W."/>
            <person name="Ran C."/>
            <person name="Liu Y."/>
            <person name="Zhang J."/>
            <person name="Feng J."/>
            <person name="Wang M."/>
            <person name="Wang M."/>
            <person name="Wang L."/>
            <person name="Yao B."/>
        </authorList>
    </citation>
    <scope>NUCLEOTIDE SEQUENCE [LARGE SCALE GENOMIC DNA]</scope>
    <source>
        <strain evidence="1">Wuqing</strain>
    </source>
</reference>
<name>A0A0C2NAF8_THEKT</name>
<evidence type="ECO:0000313" key="2">
    <source>
        <dbReference type="Proteomes" id="UP000031668"/>
    </source>
</evidence>
<keyword evidence="2" id="KW-1185">Reference proteome</keyword>
<proteinExistence type="predicted"/>
<dbReference type="Proteomes" id="UP000031668">
    <property type="component" value="Unassembled WGS sequence"/>
</dbReference>
<gene>
    <name evidence="1" type="ORF">RF11_02347</name>
</gene>